<reference evidence="3" key="1">
    <citation type="submission" date="2016-10" db="EMBL/GenBank/DDBJ databases">
        <authorList>
            <person name="Varghese N."/>
            <person name="Submissions S."/>
        </authorList>
    </citation>
    <scope>NUCLEOTIDE SEQUENCE [LARGE SCALE GENOMIC DNA]</scope>
    <source>
        <strain evidence="3">DSM 26471</strain>
    </source>
</reference>
<evidence type="ECO:0000313" key="2">
    <source>
        <dbReference type="EMBL" id="SFI84506.1"/>
    </source>
</evidence>
<feature type="region of interest" description="Disordered" evidence="1">
    <location>
        <begin position="367"/>
        <end position="395"/>
    </location>
</feature>
<name>A0A1I3LJ52_9RHOB</name>
<dbReference type="InterPro" id="IPR006944">
    <property type="entry name" value="Phage/GTA_portal"/>
</dbReference>
<dbReference type="NCBIfam" id="TIGR01537">
    <property type="entry name" value="portal_HK97"/>
    <property type="match status" value="1"/>
</dbReference>
<dbReference type="InterPro" id="IPR006427">
    <property type="entry name" value="Portal_HK97"/>
</dbReference>
<dbReference type="Pfam" id="PF04860">
    <property type="entry name" value="Phage_portal"/>
    <property type="match status" value="1"/>
</dbReference>
<organism evidence="2 3">
    <name type="scientific">Celeribacter neptunius</name>
    <dbReference type="NCBI Taxonomy" id="588602"/>
    <lineage>
        <taxon>Bacteria</taxon>
        <taxon>Pseudomonadati</taxon>
        <taxon>Pseudomonadota</taxon>
        <taxon>Alphaproteobacteria</taxon>
        <taxon>Rhodobacterales</taxon>
        <taxon>Roseobacteraceae</taxon>
        <taxon>Celeribacter</taxon>
    </lineage>
</organism>
<protein>
    <submittedName>
        <fullName evidence="2">Phage portal protein, HK97 family</fullName>
    </submittedName>
</protein>
<gene>
    <name evidence="2" type="ORF">SAMN04487991_1043</name>
</gene>
<evidence type="ECO:0000256" key="1">
    <source>
        <dbReference type="SAM" id="MobiDB-lite"/>
    </source>
</evidence>
<dbReference type="EMBL" id="FORH01000001">
    <property type="protein sequence ID" value="SFI84506.1"/>
    <property type="molecule type" value="Genomic_DNA"/>
</dbReference>
<proteinExistence type="predicted"/>
<accession>A0A1I3LJ52</accession>
<feature type="compositionally biased region" description="Polar residues" evidence="1">
    <location>
        <begin position="367"/>
        <end position="383"/>
    </location>
</feature>
<evidence type="ECO:0000313" key="3">
    <source>
        <dbReference type="Proteomes" id="UP000199630"/>
    </source>
</evidence>
<dbReference type="Proteomes" id="UP000199630">
    <property type="component" value="Unassembled WGS sequence"/>
</dbReference>
<keyword evidence="3" id="KW-1185">Reference proteome</keyword>
<dbReference type="OrthoDB" id="7592047at2"/>
<sequence length="395" mass="43118">MFQKVLSRFTKKAVGVSTSAAFPIFNITPSITGQTVTSESAMRVPAVACAVSLISETVGSLPVKLYEREGRASVTDHPAYKLMHDEANPWTSAQALREQLTTDALLYGRGCALVVRNGIGDPVELHRIEPSALQIETDSYGEPTYIVQHADGPRRYTFTDILHVEAFGGVSPIVLGREAIGLALAFEAHIARLFANGGKPGGIIKSEKALGDEAKRNLATSWTAAHGSGNSGGTAILDEGMSYEAVTMTLTDAQFAENRLEQIREIARVFRVPPTMLFELTRGTWSNTEEMARQFLQVTLKPWLTNWAWAYARCLLTPEERRELYAEFVTDDLTTTDTAARAAAYGQYRSMGVMTANEVRAGLNLQPHANGNELQNPYTTTGAISAPEKEDISNE</sequence>
<dbReference type="Gene3D" id="3.30.1120.70">
    <property type="match status" value="1"/>
</dbReference>
<dbReference type="RefSeq" id="WP_090058477.1">
    <property type="nucleotide sequence ID" value="NZ_FORH01000001.1"/>
</dbReference>
<dbReference type="AlphaFoldDB" id="A0A1I3LJ52"/>
<dbReference type="STRING" id="588602.SAMN04487991_1043"/>
<dbReference type="Gene3D" id="1.20.1270.210">
    <property type="match status" value="1"/>
</dbReference>
<dbReference type="Gene3D" id="3.40.140.120">
    <property type="match status" value="1"/>
</dbReference>